<dbReference type="PANTHER" id="PTHR15503:SF36">
    <property type="entry name" value="RETROTRANSPOSON GAG-LIKE PROTEIN 5"/>
    <property type="match status" value="1"/>
</dbReference>
<dbReference type="InterPro" id="IPR036875">
    <property type="entry name" value="Znf_CCHC_sf"/>
</dbReference>
<dbReference type="AlphaFoldDB" id="A0A9J7XN57"/>
<dbReference type="Pfam" id="PF03732">
    <property type="entry name" value="Retrotrans_gag"/>
    <property type="match status" value="1"/>
</dbReference>
<dbReference type="Proteomes" id="UP001108240">
    <property type="component" value="Unplaced"/>
</dbReference>
<evidence type="ECO:0000256" key="1">
    <source>
        <dbReference type="PROSITE-ProRule" id="PRU00047"/>
    </source>
</evidence>
<keyword evidence="3" id="KW-0812">Transmembrane</keyword>
<dbReference type="Ensembl" id="ENSCCRT00000155646.1">
    <property type="protein sequence ID" value="ENSCCRP00000107846.1"/>
    <property type="gene ID" value="ENSCCRG00000070182.1"/>
</dbReference>
<feature type="region of interest" description="Disordered" evidence="2">
    <location>
        <begin position="1"/>
        <end position="27"/>
    </location>
</feature>
<organism evidence="5 6">
    <name type="scientific">Cyprinus carpio carpio</name>
    <dbReference type="NCBI Taxonomy" id="630221"/>
    <lineage>
        <taxon>Eukaryota</taxon>
        <taxon>Metazoa</taxon>
        <taxon>Chordata</taxon>
        <taxon>Craniata</taxon>
        <taxon>Vertebrata</taxon>
        <taxon>Euteleostomi</taxon>
        <taxon>Actinopterygii</taxon>
        <taxon>Neopterygii</taxon>
        <taxon>Teleostei</taxon>
        <taxon>Ostariophysi</taxon>
        <taxon>Cypriniformes</taxon>
        <taxon>Cyprinidae</taxon>
        <taxon>Cyprininae</taxon>
        <taxon>Cyprinus</taxon>
    </lineage>
</organism>
<feature type="region of interest" description="Disordered" evidence="2">
    <location>
        <begin position="90"/>
        <end position="118"/>
    </location>
</feature>
<reference evidence="5" key="1">
    <citation type="submission" date="2025-08" db="UniProtKB">
        <authorList>
            <consortium name="Ensembl"/>
        </authorList>
    </citation>
    <scope>IDENTIFICATION</scope>
</reference>
<sequence>VEKKKKKKRSRKHPSHLQRNNLHHNQHSTEIIKSTHQRMDSAEETELRRALLQQGSLLGRQQEEIAASRRAYSEISLQLNQLAERLDQLQASPSAAPSVPPAPRHAEPRLNPPAPYSGEPNSCRSFLSQCSLTFTLQPSCFPTEQSRVAFVITLLVGQAREWGTAMWDSKHDCCVSFEAFSKELCKVFDRSARGIEAARALSLLQQGEQSVSGYSIQFRTLATSCGWNEKALWDHFLHGLAEHVKDEIYSLELPSGLDELIDLAIRVDDRITLRSRHRREGIPHEHLTGVACGAACDTISQRRILPEEEPMQIGRARLTIGERRRRLENQLCLYCGEAGHVVAACPVAGRRFSRKGERRVSVTTTRLPPGGRSEFQASVQFGGAVFQVSALIDSGAEGDFMDSRLEIKFHLIHSPTAPVVLGHTWLVKHNPHIDWARGSIFGVEPFLFSSEELVNLADVPEAYHDLRAVFSKSRASSLPPHRPYDCAIDLLPGTSPPKGHLYSLSGPEREAMERYIHDSLVAGIIRPSSSPAGAGFFFVEKKDGSLRPCIDYRGLNDITVKNRYPLPLMSSAFELLQGATIFTSWTSAVLITWFGLGRGTNGRPPLTPIRGILSI</sequence>
<evidence type="ECO:0000256" key="3">
    <source>
        <dbReference type="SAM" id="Phobius"/>
    </source>
</evidence>
<dbReference type="OMA" id="ITRITHK"/>
<dbReference type="SUPFAM" id="SSF56672">
    <property type="entry name" value="DNA/RNA polymerases"/>
    <property type="match status" value="1"/>
</dbReference>
<keyword evidence="1" id="KW-0479">Metal-binding</keyword>
<dbReference type="PANTHER" id="PTHR15503">
    <property type="entry name" value="LDOC1 RELATED"/>
    <property type="match status" value="1"/>
</dbReference>
<protein>
    <recommendedName>
        <fullName evidence="4">CCHC-type domain-containing protein</fullName>
    </recommendedName>
</protein>
<evidence type="ECO:0000313" key="6">
    <source>
        <dbReference type="Proteomes" id="UP001108240"/>
    </source>
</evidence>
<dbReference type="Gene3D" id="3.10.10.10">
    <property type="entry name" value="HIV Type 1 Reverse Transcriptase, subunit A, domain 1"/>
    <property type="match status" value="1"/>
</dbReference>
<feature type="compositionally biased region" description="Basic residues" evidence="2">
    <location>
        <begin position="1"/>
        <end position="26"/>
    </location>
</feature>
<dbReference type="PROSITE" id="PS50158">
    <property type="entry name" value="ZF_CCHC"/>
    <property type="match status" value="1"/>
</dbReference>
<dbReference type="InterPro" id="IPR001878">
    <property type="entry name" value="Znf_CCHC"/>
</dbReference>
<dbReference type="SUPFAM" id="SSF57756">
    <property type="entry name" value="Retrovirus zinc finger-like domains"/>
    <property type="match status" value="1"/>
</dbReference>
<dbReference type="InterPro" id="IPR005162">
    <property type="entry name" value="Retrotrans_gag_dom"/>
</dbReference>
<dbReference type="GO" id="GO:0008270">
    <property type="term" value="F:zinc ion binding"/>
    <property type="evidence" value="ECO:0007669"/>
    <property type="project" value="UniProtKB-KW"/>
</dbReference>
<keyword evidence="1" id="KW-0862">Zinc</keyword>
<dbReference type="GO" id="GO:0003676">
    <property type="term" value="F:nucleic acid binding"/>
    <property type="evidence" value="ECO:0007669"/>
    <property type="project" value="InterPro"/>
</dbReference>
<proteinExistence type="predicted"/>
<dbReference type="Gene3D" id="3.30.70.270">
    <property type="match status" value="1"/>
</dbReference>
<evidence type="ECO:0000259" key="4">
    <source>
        <dbReference type="PROSITE" id="PS50158"/>
    </source>
</evidence>
<evidence type="ECO:0000256" key="2">
    <source>
        <dbReference type="SAM" id="MobiDB-lite"/>
    </source>
</evidence>
<accession>A0A9J7XN57</accession>
<dbReference type="InterPro" id="IPR043502">
    <property type="entry name" value="DNA/RNA_pol_sf"/>
</dbReference>
<keyword evidence="6" id="KW-1185">Reference proteome</keyword>
<name>A0A9J7XN57_CYPCA</name>
<feature type="transmembrane region" description="Helical" evidence="3">
    <location>
        <begin position="575"/>
        <end position="596"/>
    </location>
</feature>
<dbReference type="GeneTree" id="ENSGT00940000171189"/>
<feature type="domain" description="CCHC-type" evidence="4">
    <location>
        <begin position="332"/>
        <end position="346"/>
    </location>
</feature>
<reference evidence="5" key="2">
    <citation type="submission" date="2025-09" db="UniProtKB">
        <authorList>
            <consortium name="Ensembl"/>
        </authorList>
    </citation>
    <scope>IDENTIFICATION</scope>
</reference>
<keyword evidence="3" id="KW-0472">Membrane</keyword>
<keyword evidence="1" id="KW-0863">Zinc-finger</keyword>
<dbReference type="InterPro" id="IPR032567">
    <property type="entry name" value="RTL1-rel"/>
</dbReference>
<keyword evidence="3" id="KW-1133">Transmembrane helix</keyword>
<dbReference type="InterPro" id="IPR043128">
    <property type="entry name" value="Rev_trsase/Diguanyl_cyclase"/>
</dbReference>
<evidence type="ECO:0000313" key="5">
    <source>
        <dbReference type="Ensembl" id="ENSCCRP00000107846.1"/>
    </source>
</evidence>